<dbReference type="PANTHER" id="PTHR40940:SF1">
    <property type="entry name" value="PROTEIN BATD"/>
    <property type="match status" value="1"/>
</dbReference>
<dbReference type="PANTHER" id="PTHR40940">
    <property type="entry name" value="PROTEIN BATD-RELATED"/>
    <property type="match status" value="1"/>
</dbReference>
<keyword evidence="1" id="KW-1133">Transmembrane helix</keyword>
<dbReference type="InterPro" id="IPR057699">
    <property type="entry name" value="DUF7939"/>
</dbReference>
<feature type="domain" description="DUF7939" evidence="3">
    <location>
        <begin position="456"/>
        <end position="534"/>
    </location>
</feature>
<feature type="signal peptide" evidence="2">
    <location>
        <begin position="1"/>
        <end position="21"/>
    </location>
</feature>
<protein>
    <recommendedName>
        <fullName evidence="3">DUF7939 domain-containing protein</fullName>
    </recommendedName>
</protein>
<evidence type="ECO:0000259" key="3">
    <source>
        <dbReference type="Pfam" id="PF25607"/>
    </source>
</evidence>
<dbReference type="AlphaFoldDB" id="A0A917JT52"/>
<accession>A0A917JT52</accession>
<gene>
    <name evidence="4" type="primary">batD</name>
    <name evidence="4" type="ORF">GCM10009332_20960</name>
</gene>
<dbReference type="Proteomes" id="UP000613743">
    <property type="component" value="Unassembled WGS sequence"/>
</dbReference>
<comment type="caution">
    <text evidence="4">The sequence shown here is derived from an EMBL/GenBank/DDBJ whole genome shotgun (WGS) entry which is preliminary data.</text>
</comment>
<dbReference type="EMBL" id="BMPZ01000005">
    <property type="protein sequence ID" value="GGI83474.1"/>
    <property type="molecule type" value="Genomic_DNA"/>
</dbReference>
<name>A0A917JT52_9GAMM</name>
<keyword evidence="5" id="KW-1185">Reference proteome</keyword>
<dbReference type="InterPro" id="IPR025738">
    <property type="entry name" value="BatD"/>
</dbReference>
<reference evidence="4" key="1">
    <citation type="journal article" date="2014" name="Int. J. Syst. Evol. Microbiol.">
        <title>Complete genome sequence of Corynebacterium casei LMG S-19264T (=DSM 44701T), isolated from a smear-ripened cheese.</title>
        <authorList>
            <consortium name="US DOE Joint Genome Institute (JGI-PGF)"/>
            <person name="Walter F."/>
            <person name="Albersmeier A."/>
            <person name="Kalinowski J."/>
            <person name="Ruckert C."/>
        </authorList>
    </citation>
    <scope>NUCLEOTIDE SEQUENCE</scope>
    <source>
        <strain evidence="4">JCM 30804</strain>
    </source>
</reference>
<keyword evidence="2" id="KW-0732">Signal</keyword>
<sequence>MVIRHLMIAAFLLILSSHSYALSSIQASVDRNPVTQGEYFVLNIVADDEIDAANLDTSVLLKDFIVGRTSVSRSTQMINFKTSKETRWQILLAPKNKGQITIPSLRIDKIGSNPIPLKVVDATAIPEKMKNLFIEAELSSQEAYVGQMLIYTVRLFLAAELQRGAINAPVLEGAKIKQIGDDKDFDQLVDGRRFRVIERTYAITPSFPGELTIAGASFAGDILINAPGRQGLFTFNESRPMHARAQKHVVLVNSLPAHLQGTALVADLVVLKESWPQEDANKTTEYQVGSPITREITLIASNADESQLPEIEQNLPQGLKTYPEKPQRKSIVRDQRLVSQLVQTTAIVPTTAGSFTLPEIIVPWWNPHLKKQDFAKIPARTVQVVAPVLLQATNLPPAQTSEPRAGFWPWLSGFLALCWLLTLGMLYQARTKQLTQISVENLSNQGHPQGTKANTAQALNALQIAAQDKNASQTLKALLHYYQTASNKELTLIQLSQQQPKLSDTISQLQAIAYGGKKQTYDYDALISLVKSLPLNDKPEEKVTLDALNPS</sequence>
<evidence type="ECO:0000313" key="5">
    <source>
        <dbReference type="Proteomes" id="UP000613743"/>
    </source>
</evidence>
<dbReference type="RefSeq" id="WP_188920638.1">
    <property type="nucleotide sequence ID" value="NZ_BMPZ01000005.1"/>
</dbReference>
<evidence type="ECO:0000313" key="4">
    <source>
        <dbReference type="EMBL" id="GGI83474.1"/>
    </source>
</evidence>
<dbReference type="Pfam" id="PF13584">
    <property type="entry name" value="BatD"/>
    <property type="match status" value="1"/>
</dbReference>
<keyword evidence="1" id="KW-0812">Transmembrane</keyword>
<dbReference type="Pfam" id="PF25607">
    <property type="entry name" value="DUF7939"/>
    <property type="match status" value="1"/>
</dbReference>
<proteinExistence type="predicted"/>
<evidence type="ECO:0000256" key="2">
    <source>
        <dbReference type="SAM" id="SignalP"/>
    </source>
</evidence>
<reference evidence="4" key="2">
    <citation type="submission" date="2020-09" db="EMBL/GenBank/DDBJ databases">
        <authorList>
            <person name="Sun Q."/>
            <person name="Ohkuma M."/>
        </authorList>
    </citation>
    <scope>NUCLEOTIDE SEQUENCE</scope>
    <source>
        <strain evidence="4">JCM 30804</strain>
    </source>
</reference>
<evidence type="ECO:0000256" key="1">
    <source>
        <dbReference type="SAM" id="Phobius"/>
    </source>
</evidence>
<feature type="transmembrane region" description="Helical" evidence="1">
    <location>
        <begin position="407"/>
        <end position="427"/>
    </location>
</feature>
<organism evidence="4 5">
    <name type="scientific">Shewanella gelidii</name>
    <dbReference type="NCBI Taxonomy" id="1642821"/>
    <lineage>
        <taxon>Bacteria</taxon>
        <taxon>Pseudomonadati</taxon>
        <taxon>Pseudomonadota</taxon>
        <taxon>Gammaproteobacteria</taxon>
        <taxon>Alteromonadales</taxon>
        <taxon>Shewanellaceae</taxon>
        <taxon>Shewanella</taxon>
    </lineage>
</organism>
<keyword evidence="1" id="KW-0472">Membrane</keyword>
<feature type="chain" id="PRO_5037410886" description="DUF7939 domain-containing protein" evidence="2">
    <location>
        <begin position="22"/>
        <end position="551"/>
    </location>
</feature>